<dbReference type="PANTHER" id="PTHR23502">
    <property type="entry name" value="MAJOR FACILITATOR SUPERFAMILY"/>
    <property type="match status" value="1"/>
</dbReference>
<gene>
    <name evidence="7" type="ORF">CcaverHIS019_0410300</name>
</gene>
<evidence type="ECO:0000256" key="3">
    <source>
        <dbReference type="ARBA" id="ARBA00022989"/>
    </source>
</evidence>
<feature type="domain" description="Major facilitator superfamily (MFS) profile" evidence="6">
    <location>
        <begin position="48"/>
        <end position="512"/>
    </location>
</feature>
<feature type="transmembrane region" description="Helical" evidence="5">
    <location>
        <begin position="143"/>
        <end position="164"/>
    </location>
</feature>
<feature type="transmembrane region" description="Helical" evidence="5">
    <location>
        <begin position="422"/>
        <end position="439"/>
    </location>
</feature>
<feature type="transmembrane region" description="Helical" evidence="5">
    <location>
        <begin position="114"/>
        <end position="131"/>
    </location>
</feature>
<dbReference type="SUPFAM" id="SSF103473">
    <property type="entry name" value="MFS general substrate transporter"/>
    <property type="match status" value="1"/>
</dbReference>
<evidence type="ECO:0000259" key="6">
    <source>
        <dbReference type="PROSITE" id="PS50850"/>
    </source>
</evidence>
<dbReference type="Proteomes" id="UP001233271">
    <property type="component" value="Chromosome 4"/>
</dbReference>
<dbReference type="Gene3D" id="1.20.1250.20">
    <property type="entry name" value="MFS general substrate transporter like domains"/>
    <property type="match status" value="1"/>
</dbReference>
<dbReference type="PANTHER" id="PTHR23502:SF30">
    <property type="entry name" value="TRANSPORTER, PUTATIVE (AFU_ORTHOLOGUE AFUA_8G04702)-RELATED"/>
    <property type="match status" value="1"/>
</dbReference>
<protein>
    <recommendedName>
        <fullName evidence="6">Major facilitator superfamily (MFS) profile domain-containing protein</fullName>
    </recommendedName>
</protein>
<evidence type="ECO:0000313" key="8">
    <source>
        <dbReference type="Proteomes" id="UP001233271"/>
    </source>
</evidence>
<dbReference type="KEGG" id="ccac:CcaHIS019_0410300"/>
<feature type="transmembrane region" description="Helical" evidence="5">
    <location>
        <begin position="171"/>
        <end position="190"/>
    </location>
</feature>
<reference evidence="7" key="1">
    <citation type="journal article" date="2023" name="BMC Genomics">
        <title>Chromosome-level genome assemblies of Cutaneotrichosporon spp. (Trichosporonales, Basidiomycota) reveal imbalanced evolution between nucleotide sequences and chromosome synteny.</title>
        <authorList>
            <person name="Kobayashi Y."/>
            <person name="Kayamori A."/>
            <person name="Aoki K."/>
            <person name="Shiwa Y."/>
            <person name="Matsutani M."/>
            <person name="Fujita N."/>
            <person name="Sugita T."/>
            <person name="Iwasaki W."/>
            <person name="Tanaka N."/>
            <person name="Takashima M."/>
        </authorList>
    </citation>
    <scope>NUCLEOTIDE SEQUENCE</scope>
    <source>
        <strain evidence="7">HIS019</strain>
    </source>
</reference>
<accession>A0AA48L5A6</accession>
<dbReference type="GO" id="GO:0005886">
    <property type="term" value="C:plasma membrane"/>
    <property type="evidence" value="ECO:0007669"/>
    <property type="project" value="TreeGrafter"/>
</dbReference>
<dbReference type="Pfam" id="PF07690">
    <property type="entry name" value="MFS_1"/>
    <property type="match status" value="1"/>
</dbReference>
<evidence type="ECO:0000256" key="2">
    <source>
        <dbReference type="ARBA" id="ARBA00022692"/>
    </source>
</evidence>
<dbReference type="InterPro" id="IPR036259">
    <property type="entry name" value="MFS_trans_sf"/>
</dbReference>
<dbReference type="GO" id="GO:0022857">
    <property type="term" value="F:transmembrane transporter activity"/>
    <property type="evidence" value="ECO:0007669"/>
    <property type="project" value="InterPro"/>
</dbReference>
<dbReference type="InterPro" id="IPR011701">
    <property type="entry name" value="MFS"/>
</dbReference>
<comment type="subcellular location">
    <subcellularLocation>
        <location evidence="1">Membrane</location>
        <topology evidence="1">Multi-pass membrane protein</topology>
    </subcellularLocation>
</comment>
<dbReference type="PROSITE" id="PS50850">
    <property type="entry name" value="MFS"/>
    <property type="match status" value="1"/>
</dbReference>
<feature type="transmembrane region" description="Helical" evidence="5">
    <location>
        <begin position="460"/>
        <end position="479"/>
    </location>
</feature>
<dbReference type="EMBL" id="AP028215">
    <property type="protein sequence ID" value="BEI92210.1"/>
    <property type="molecule type" value="Genomic_DNA"/>
</dbReference>
<feature type="transmembrane region" description="Helical" evidence="5">
    <location>
        <begin position="397"/>
        <end position="416"/>
    </location>
</feature>
<feature type="transmembrane region" description="Helical" evidence="5">
    <location>
        <begin position="491"/>
        <end position="511"/>
    </location>
</feature>
<keyword evidence="2 5" id="KW-0812">Transmembrane</keyword>
<feature type="transmembrane region" description="Helical" evidence="5">
    <location>
        <begin position="202"/>
        <end position="222"/>
    </location>
</feature>
<evidence type="ECO:0000256" key="5">
    <source>
        <dbReference type="SAM" id="Phobius"/>
    </source>
</evidence>
<feature type="transmembrane region" description="Helical" evidence="5">
    <location>
        <begin position="355"/>
        <end position="376"/>
    </location>
</feature>
<organism evidence="7 8">
    <name type="scientific">Cutaneotrichosporon cavernicola</name>
    <dbReference type="NCBI Taxonomy" id="279322"/>
    <lineage>
        <taxon>Eukaryota</taxon>
        <taxon>Fungi</taxon>
        <taxon>Dikarya</taxon>
        <taxon>Basidiomycota</taxon>
        <taxon>Agaricomycotina</taxon>
        <taxon>Tremellomycetes</taxon>
        <taxon>Trichosporonales</taxon>
        <taxon>Trichosporonaceae</taxon>
        <taxon>Cutaneotrichosporon</taxon>
    </lineage>
</organism>
<keyword evidence="8" id="KW-1185">Reference proteome</keyword>
<dbReference type="AlphaFoldDB" id="A0AA48L5A6"/>
<name>A0AA48L5A6_9TREE</name>
<feature type="transmembrane region" description="Helical" evidence="5">
    <location>
        <begin position="82"/>
        <end position="102"/>
    </location>
</feature>
<evidence type="ECO:0000256" key="1">
    <source>
        <dbReference type="ARBA" id="ARBA00004141"/>
    </source>
</evidence>
<dbReference type="RefSeq" id="XP_060457475.1">
    <property type="nucleotide sequence ID" value="XM_060600930.1"/>
</dbReference>
<evidence type="ECO:0000256" key="4">
    <source>
        <dbReference type="ARBA" id="ARBA00023136"/>
    </source>
</evidence>
<dbReference type="GeneID" id="85496080"/>
<sequence length="535" mass="59987">MSTNVDDLPIPGSLLLVEEGDQEIVLHPTPSNDVNDPLNWSWKRKQLAFWMLMAYTWLWGFGACSVYSVLVPLSEVKGISLAALNAGTGYMFLLLGFGGLVTQPLALTFGKRPMFLVSSIALLGMLVWQVYITNEGTWYANKIIQGFFGAPIEMLVEVGITDLFYAHERGFYMGVYTVCLTASNYLAPVWAGYANDNLGWEWVFWISAMIAGLLVILLFFFMEETNYNRGTSELSEKNDAAAVAVAVANDAESRHSDKDKEGETTVNVTVANDSQRTLVGTEWSYSKKIALYRERYASNKTMLAMAYRPFLYFRYPVVVWSGLLYGSSLVWYNVLNATASMLWTQNYGFTASKVGLSYLAPTLGAILAIGYCGFADHKFLLWQTKRKNGIREPEDRLWLLVLMALLMPTALILWGVGAARHIHWFGLIVGSFLIGFCNPPMGSIPINYTTDSYKDLSGEALLTVMIIRNSLSFGIGYAITPWLNIGLQNTFITAAFACMAVILSFLIMVKWGKTFRKRSRKSYWKYVESSVMPHH</sequence>
<dbReference type="InterPro" id="IPR020846">
    <property type="entry name" value="MFS_dom"/>
</dbReference>
<feature type="transmembrane region" description="Helical" evidence="5">
    <location>
        <begin position="312"/>
        <end position="335"/>
    </location>
</feature>
<proteinExistence type="predicted"/>
<keyword evidence="3 5" id="KW-1133">Transmembrane helix</keyword>
<keyword evidence="4 5" id="KW-0472">Membrane</keyword>
<feature type="transmembrane region" description="Helical" evidence="5">
    <location>
        <begin position="47"/>
        <end position="70"/>
    </location>
</feature>
<evidence type="ECO:0000313" key="7">
    <source>
        <dbReference type="EMBL" id="BEI92210.1"/>
    </source>
</evidence>